<keyword evidence="4" id="KW-1133">Transmembrane helix</keyword>
<accession>A0ABS1VVW3</accession>
<dbReference type="Gene3D" id="3.30.565.10">
    <property type="entry name" value="Histidine kinase-like ATPase, C-terminal domain"/>
    <property type="match status" value="1"/>
</dbReference>
<feature type="transmembrane region" description="Helical" evidence="4">
    <location>
        <begin position="109"/>
        <end position="128"/>
    </location>
</feature>
<dbReference type="InterPro" id="IPR011712">
    <property type="entry name" value="Sig_transdc_His_kin_sub3_dim/P"/>
</dbReference>
<dbReference type="InterPro" id="IPR005467">
    <property type="entry name" value="His_kinase_dom"/>
</dbReference>
<dbReference type="PANTHER" id="PTHR24421">
    <property type="entry name" value="NITRATE/NITRITE SENSOR PROTEIN NARX-RELATED"/>
    <property type="match status" value="1"/>
</dbReference>
<comment type="caution">
    <text evidence="6">The sequence shown here is derived from an EMBL/GenBank/DDBJ whole genome shotgun (WGS) entry which is preliminary data.</text>
</comment>
<feature type="domain" description="Histidine kinase" evidence="5">
    <location>
        <begin position="296"/>
        <end position="380"/>
    </location>
</feature>
<keyword evidence="4" id="KW-0472">Membrane</keyword>
<dbReference type="PIRSF" id="PIRSF037434">
    <property type="entry name" value="STHK_ChrS"/>
    <property type="match status" value="1"/>
</dbReference>
<evidence type="ECO:0000259" key="5">
    <source>
        <dbReference type="PROSITE" id="PS50109"/>
    </source>
</evidence>
<keyword evidence="1" id="KW-0808">Transferase</keyword>
<reference evidence="6 7" key="1">
    <citation type="submission" date="2021-01" db="EMBL/GenBank/DDBJ databases">
        <title>Actinoplanes sp. nov. LDG1-01 isolated from lichen.</title>
        <authorList>
            <person name="Saeng-In P."/>
            <person name="Phongsopitanun W."/>
            <person name="Kanchanasin P."/>
            <person name="Yuki M."/>
            <person name="Kudo T."/>
            <person name="Ohkuma M."/>
            <person name="Tanasupawat S."/>
        </authorList>
    </citation>
    <scope>NUCLEOTIDE SEQUENCE [LARGE SCALE GENOMIC DNA]</scope>
    <source>
        <strain evidence="6 7">LDG1-01</strain>
    </source>
</reference>
<evidence type="ECO:0000256" key="3">
    <source>
        <dbReference type="ARBA" id="ARBA00023012"/>
    </source>
</evidence>
<dbReference type="InterPro" id="IPR050482">
    <property type="entry name" value="Sensor_HK_TwoCompSys"/>
</dbReference>
<protein>
    <submittedName>
        <fullName evidence="6">Sensor histidine kinase</fullName>
    </submittedName>
</protein>
<keyword evidence="4" id="KW-0812">Transmembrane</keyword>
<evidence type="ECO:0000313" key="7">
    <source>
        <dbReference type="Proteomes" id="UP000598996"/>
    </source>
</evidence>
<proteinExistence type="predicted"/>
<dbReference type="EMBL" id="JAENHO010000009">
    <property type="protein sequence ID" value="MBL7258616.1"/>
    <property type="molecule type" value="Genomic_DNA"/>
</dbReference>
<dbReference type="Proteomes" id="UP000598996">
    <property type="component" value="Unassembled WGS sequence"/>
</dbReference>
<dbReference type="RefSeq" id="WP_202995282.1">
    <property type="nucleotide sequence ID" value="NZ_JAENHO010000009.1"/>
</dbReference>
<dbReference type="GO" id="GO:0016301">
    <property type="term" value="F:kinase activity"/>
    <property type="evidence" value="ECO:0007669"/>
    <property type="project" value="UniProtKB-KW"/>
</dbReference>
<dbReference type="Pfam" id="PF02518">
    <property type="entry name" value="HATPase_c"/>
    <property type="match status" value="1"/>
</dbReference>
<evidence type="ECO:0000256" key="4">
    <source>
        <dbReference type="SAM" id="Phobius"/>
    </source>
</evidence>
<dbReference type="PROSITE" id="PS50109">
    <property type="entry name" value="HIS_KIN"/>
    <property type="match status" value="1"/>
</dbReference>
<feature type="transmembrane region" description="Helical" evidence="4">
    <location>
        <begin position="15"/>
        <end position="34"/>
    </location>
</feature>
<sequence length="380" mass="39453">MADLAGRDEWRRHTGVWHAGFGLLAAVTGALLVTQGRPIGLPLLAALGVWYAAVGARAVRDGEQGAAGLLYVAGALPLTLALFAVHPVCAVLLFCLYSHIWAVLPPRRALVATVLALVGTAAVTVVSGGLTAEVFVTAAAGLFIAAGLGLWITRIIQQSQERAGLVADLTRTRAALADMSRRAGALAERERLARDIHDTLAQGFTSVLLLLEAAEAEPEPESARRHLTRARHTAKENLDEARALIAALAPPALRDATLPDALRVLVGRVGADLPAPPALAVTGTPRPLPADQEVALLRVAQEALTNVRRHAAAATVGVELEYADGVVLRVTDDGRGFDPAALTGGFGLSGMRERVAQVGGVLAVRSGPDGTTVTAELVAP</sequence>
<gene>
    <name evidence="6" type="ORF">JKJ07_30325</name>
</gene>
<dbReference type="InterPro" id="IPR036890">
    <property type="entry name" value="HATPase_C_sf"/>
</dbReference>
<dbReference type="InterPro" id="IPR003594">
    <property type="entry name" value="HATPase_dom"/>
</dbReference>
<dbReference type="Gene3D" id="1.20.5.1930">
    <property type="match status" value="1"/>
</dbReference>
<feature type="transmembrane region" description="Helical" evidence="4">
    <location>
        <begin position="41"/>
        <end position="59"/>
    </location>
</feature>
<evidence type="ECO:0000313" key="6">
    <source>
        <dbReference type="EMBL" id="MBL7258616.1"/>
    </source>
</evidence>
<evidence type="ECO:0000256" key="2">
    <source>
        <dbReference type="ARBA" id="ARBA00022777"/>
    </source>
</evidence>
<dbReference type="CDD" id="cd16917">
    <property type="entry name" value="HATPase_UhpB-NarQ-NarX-like"/>
    <property type="match status" value="1"/>
</dbReference>
<dbReference type="SMART" id="SM00387">
    <property type="entry name" value="HATPase_c"/>
    <property type="match status" value="1"/>
</dbReference>
<keyword evidence="7" id="KW-1185">Reference proteome</keyword>
<keyword evidence="3" id="KW-0902">Two-component regulatory system</keyword>
<dbReference type="Pfam" id="PF07730">
    <property type="entry name" value="HisKA_3"/>
    <property type="match status" value="1"/>
</dbReference>
<evidence type="ECO:0000256" key="1">
    <source>
        <dbReference type="ARBA" id="ARBA00022679"/>
    </source>
</evidence>
<keyword evidence="2 6" id="KW-0418">Kinase</keyword>
<feature type="transmembrane region" description="Helical" evidence="4">
    <location>
        <begin position="71"/>
        <end position="97"/>
    </location>
</feature>
<dbReference type="SUPFAM" id="SSF55874">
    <property type="entry name" value="ATPase domain of HSP90 chaperone/DNA topoisomerase II/histidine kinase"/>
    <property type="match status" value="1"/>
</dbReference>
<feature type="transmembrane region" description="Helical" evidence="4">
    <location>
        <begin position="134"/>
        <end position="152"/>
    </location>
</feature>
<dbReference type="InterPro" id="IPR017205">
    <property type="entry name" value="Sig_transdc_His_kinase_ChrS"/>
</dbReference>
<dbReference type="PANTHER" id="PTHR24421:SF62">
    <property type="entry name" value="SENSORY TRANSDUCTION HISTIDINE KINASE"/>
    <property type="match status" value="1"/>
</dbReference>
<name>A0ABS1VVW3_9ACTN</name>
<organism evidence="6 7">
    <name type="scientific">Paractinoplanes lichenicola</name>
    <dbReference type="NCBI Taxonomy" id="2802976"/>
    <lineage>
        <taxon>Bacteria</taxon>
        <taxon>Bacillati</taxon>
        <taxon>Actinomycetota</taxon>
        <taxon>Actinomycetes</taxon>
        <taxon>Micromonosporales</taxon>
        <taxon>Micromonosporaceae</taxon>
        <taxon>Paractinoplanes</taxon>
    </lineage>
</organism>